<proteinExistence type="predicted"/>
<dbReference type="InterPro" id="IPR003594">
    <property type="entry name" value="HATPase_dom"/>
</dbReference>
<evidence type="ECO:0000256" key="1">
    <source>
        <dbReference type="ARBA" id="ARBA00000085"/>
    </source>
</evidence>
<dbReference type="PANTHER" id="PTHR45453:SF1">
    <property type="entry name" value="PHOSPHATE REGULON SENSOR PROTEIN PHOR"/>
    <property type="match status" value="1"/>
</dbReference>
<keyword evidence="4" id="KW-0808">Transferase</keyword>
<keyword evidence="3" id="KW-0597">Phosphoprotein</keyword>
<dbReference type="CDD" id="cd00075">
    <property type="entry name" value="HATPase"/>
    <property type="match status" value="1"/>
</dbReference>
<organism evidence="8 9">
    <name type="scientific">Candidatus Roizmanbacteria bacterium CG10_big_fil_rev_8_21_14_0_10_39_6</name>
    <dbReference type="NCBI Taxonomy" id="1974853"/>
    <lineage>
        <taxon>Bacteria</taxon>
        <taxon>Candidatus Roizmaniibacteriota</taxon>
    </lineage>
</organism>
<dbReference type="PANTHER" id="PTHR45453">
    <property type="entry name" value="PHOSPHATE REGULON SENSOR PROTEIN PHOR"/>
    <property type="match status" value="1"/>
</dbReference>
<feature type="non-terminal residue" evidence="8">
    <location>
        <position position="1"/>
    </location>
</feature>
<dbReference type="GO" id="GO:0016036">
    <property type="term" value="P:cellular response to phosphate starvation"/>
    <property type="evidence" value="ECO:0007669"/>
    <property type="project" value="TreeGrafter"/>
</dbReference>
<dbReference type="InterPro" id="IPR036097">
    <property type="entry name" value="HisK_dim/P_sf"/>
</dbReference>
<dbReference type="SUPFAM" id="SSF55874">
    <property type="entry name" value="ATPase domain of HSP90 chaperone/DNA topoisomerase II/histidine kinase"/>
    <property type="match status" value="1"/>
</dbReference>
<dbReference type="PROSITE" id="PS50109">
    <property type="entry name" value="HIS_KIN"/>
    <property type="match status" value="1"/>
</dbReference>
<evidence type="ECO:0000256" key="4">
    <source>
        <dbReference type="ARBA" id="ARBA00022679"/>
    </source>
</evidence>
<dbReference type="AlphaFoldDB" id="A0A2M8KTP7"/>
<dbReference type="CDD" id="cd00082">
    <property type="entry name" value="HisKA"/>
    <property type="match status" value="1"/>
</dbReference>
<evidence type="ECO:0000313" key="8">
    <source>
        <dbReference type="EMBL" id="PJE63250.1"/>
    </source>
</evidence>
<dbReference type="EMBL" id="PFED01000022">
    <property type="protein sequence ID" value="PJE63250.1"/>
    <property type="molecule type" value="Genomic_DNA"/>
</dbReference>
<keyword evidence="6" id="KW-0902">Two-component regulatory system</keyword>
<dbReference type="SUPFAM" id="SSF47384">
    <property type="entry name" value="Homodimeric domain of signal transducing histidine kinase"/>
    <property type="match status" value="1"/>
</dbReference>
<feature type="domain" description="Histidine kinase" evidence="7">
    <location>
        <begin position="73"/>
        <end position="289"/>
    </location>
</feature>
<dbReference type="Pfam" id="PF00512">
    <property type="entry name" value="HisKA"/>
    <property type="match status" value="1"/>
</dbReference>
<sequence>RLRHLLKSILTHKTFFQDFEIEHDFPIIGKRTVLLNARMLVQKNKNNPMILLAIEDVTEKKHIERQKDDFISIASHELKTPVTSMKAYTHLLQKHPLITNDKKASYMLEKLDLQMNRLTELVASFMNVYKIRTGKLRLKKQRFQLEELISEVVGNFQYTISSHIVEHTDDVKVKVYADKARIHQVLVNLISNAIKYSPDADKVKVSKKIDKDKVVVSVQDFGMGIPKEEQNRIYERFFRTKRNREGSIPGLGLGLFISTEIIKQHGGELWMKSIEGKGSTFYFSLQIKPT</sequence>
<accession>A0A2M8KTP7</accession>
<comment type="caution">
    <text evidence="8">The sequence shown here is derived from an EMBL/GenBank/DDBJ whole genome shotgun (WGS) entry which is preliminary data.</text>
</comment>
<dbReference type="EC" id="2.7.13.3" evidence="2"/>
<protein>
    <recommendedName>
        <fullName evidence="2">histidine kinase</fullName>
        <ecNumber evidence="2">2.7.13.3</ecNumber>
    </recommendedName>
</protein>
<comment type="catalytic activity">
    <reaction evidence="1">
        <text>ATP + protein L-histidine = ADP + protein N-phospho-L-histidine.</text>
        <dbReference type="EC" id="2.7.13.3"/>
    </reaction>
</comment>
<dbReference type="Gene3D" id="3.30.565.10">
    <property type="entry name" value="Histidine kinase-like ATPase, C-terminal domain"/>
    <property type="match status" value="1"/>
</dbReference>
<gene>
    <name evidence="8" type="ORF">COU88_00545</name>
</gene>
<dbReference type="Pfam" id="PF02518">
    <property type="entry name" value="HATPase_c"/>
    <property type="match status" value="1"/>
</dbReference>
<dbReference type="Gene3D" id="1.10.287.130">
    <property type="match status" value="1"/>
</dbReference>
<dbReference type="FunFam" id="3.30.565.10:FF:000006">
    <property type="entry name" value="Sensor histidine kinase WalK"/>
    <property type="match status" value="1"/>
</dbReference>
<dbReference type="Proteomes" id="UP000229554">
    <property type="component" value="Unassembled WGS sequence"/>
</dbReference>
<evidence type="ECO:0000256" key="2">
    <source>
        <dbReference type="ARBA" id="ARBA00012438"/>
    </source>
</evidence>
<evidence type="ECO:0000259" key="7">
    <source>
        <dbReference type="PROSITE" id="PS50109"/>
    </source>
</evidence>
<name>A0A2M8KTP7_9BACT</name>
<dbReference type="SMART" id="SM00388">
    <property type="entry name" value="HisKA"/>
    <property type="match status" value="1"/>
</dbReference>
<dbReference type="GO" id="GO:0004721">
    <property type="term" value="F:phosphoprotein phosphatase activity"/>
    <property type="evidence" value="ECO:0007669"/>
    <property type="project" value="TreeGrafter"/>
</dbReference>
<dbReference type="InterPro" id="IPR036890">
    <property type="entry name" value="HATPase_C_sf"/>
</dbReference>
<evidence type="ECO:0000313" key="9">
    <source>
        <dbReference type="Proteomes" id="UP000229554"/>
    </source>
</evidence>
<evidence type="ECO:0000256" key="3">
    <source>
        <dbReference type="ARBA" id="ARBA00022553"/>
    </source>
</evidence>
<dbReference type="InterPro" id="IPR050351">
    <property type="entry name" value="BphY/WalK/GraS-like"/>
</dbReference>
<dbReference type="InterPro" id="IPR004358">
    <property type="entry name" value="Sig_transdc_His_kin-like_C"/>
</dbReference>
<keyword evidence="5" id="KW-0418">Kinase</keyword>
<reference evidence="9" key="1">
    <citation type="submission" date="2017-09" db="EMBL/GenBank/DDBJ databases">
        <title>Depth-based differentiation of microbial function through sediment-hosted aquifers and enrichment of novel symbionts in the deep terrestrial subsurface.</title>
        <authorList>
            <person name="Probst A.J."/>
            <person name="Ladd B."/>
            <person name="Jarett J.K."/>
            <person name="Geller-Mcgrath D.E."/>
            <person name="Sieber C.M.K."/>
            <person name="Emerson J.B."/>
            <person name="Anantharaman K."/>
            <person name="Thomas B.C."/>
            <person name="Malmstrom R."/>
            <person name="Stieglmeier M."/>
            <person name="Klingl A."/>
            <person name="Woyke T."/>
            <person name="Ryan C.M."/>
            <person name="Banfield J.F."/>
        </authorList>
    </citation>
    <scope>NUCLEOTIDE SEQUENCE [LARGE SCALE GENOMIC DNA]</scope>
</reference>
<dbReference type="GO" id="GO:0000155">
    <property type="term" value="F:phosphorelay sensor kinase activity"/>
    <property type="evidence" value="ECO:0007669"/>
    <property type="project" value="InterPro"/>
</dbReference>
<dbReference type="SMART" id="SM00387">
    <property type="entry name" value="HATPase_c"/>
    <property type="match status" value="1"/>
</dbReference>
<dbReference type="GO" id="GO:0005886">
    <property type="term" value="C:plasma membrane"/>
    <property type="evidence" value="ECO:0007669"/>
    <property type="project" value="TreeGrafter"/>
</dbReference>
<evidence type="ECO:0000256" key="6">
    <source>
        <dbReference type="ARBA" id="ARBA00023012"/>
    </source>
</evidence>
<dbReference type="InterPro" id="IPR005467">
    <property type="entry name" value="His_kinase_dom"/>
</dbReference>
<evidence type="ECO:0000256" key="5">
    <source>
        <dbReference type="ARBA" id="ARBA00022777"/>
    </source>
</evidence>
<dbReference type="InterPro" id="IPR003661">
    <property type="entry name" value="HisK_dim/P_dom"/>
</dbReference>
<dbReference type="PRINTS" id="PR00344">
    <property type="entry name" value="BCTRLSENSOR"/>
</dbReference>